<dbReference type="InterPro" id="IPR048307">
    <property type="entry name" value="STT3_N"/>
</dbReference>
<gene>
    <name evidence="19" type="ORF">A3Q56_00043</name>
</gene>
<comment type="catalytic activity">
    <reaction evidence="15">
        <text>a di-trans,poly-cis-dolichyl diphosphooligosaccharide + L-asparaginyl-[protein] = N(4)-(oligosaccharide-(1-&gt;4)-N-acetyl-beta-D-glucosaminyl-(1-&gt;4)-N-acetyl-beta-D-glucosaminyl)-L-asparaginyl-[protein] + a di-trans,poly-cis-dolichyl diphosphate + H(+)</text>
        <dbReference type="Rhea" id="RHEA:22980"/>
        <dbReference type="Rhea" id="RHEA-COMP:12804"/>
        <dbReference type="Rhea" id="RHEA-COMP:12805"/>
        <dbReference type="Rhea" id="RHEA-COMP:19506"/>
        <dbReference type="Rhea" id="RHEA-COMP:19509"/>
        <dbReference type="ChEBI" id="CHEBI:15378"/>
        <dbReference type="ChEBI" id="CHEBI:50347"/>
        <dbReference type="ChEBI" id="CHEBI:57497"/>
        <dbReference type="ChEBI" id="CHEBI:57570"/>
        <dbReference type="ChEBI" id="CHEBI:132529"/>
        <dbReference type="EC" id="2.4.99.18"/>
    </reaction>
</comment>
<evidence type="ECO:0000313" key="20">
    <source>
        <dbReference type="Proteomes" id="UP000078046"/>
    </source>
</evidence>
<feature type="transmembrane region" description="Helical" evidence="16">
    <location>
        <begin position="307"/>
        <end position="333"/>
    </location>
</feature>
<dbReference type="InterPro" id="IPR048999">
    <property type="entry name" value="STT3-PglB_core"/>
</dbReference>
<feature type="transmembrane region" description="Helical" evidence="16">
    <location>
        <begin position="179"/>
        <end position="195"/>
    </location>
</feature>
<feature type="domain" description="STT3/PglB/AglB core" evidence="18">
    <location>
        <begin position="535"/>
        <end position="593"/>
    </location>
</feature>
<evidence type="ECO:0000256" key="4">
    <source>
        <dbReference type="ARBA" id="ARBA00004922"/>
    </source>
</evidence>
<feature type="transmembrane region" description="Helical" evidence="16">
    <location>
        <begin position="400"/>
        <end position="417"/>
    </location>
</feature>
<sequence length="731" mass="83935">MENIENVEVDKFKNETIFTKKSSLKLLSILIPILCWIVGFTSRLYAVIRFESIIHEFDPWFNYRSTEFLSNTNFYEFLNWFDDKAWYPLGRIVGGTLYPGIMLTSVFVFKIFNFINFPIHIRDICVFLAPFFSGCTGVAVYAFSKELFDTKVALFATFFITIAPGYISRSVAGSYDNEGIAIFCLIMCFYSWIKAMKSGSIFISTVCALCYLYMVSAWGGYVYVINLIPLHVLFLIIMGKYNEKLYISYSTFYILGLLLSMQIPFVNIQPSFTSEHMASGGIFVLLQFLAFYKYITSKVTTVSTKTLMKYTTIPFIIISMLFIFCIIFLFTYLEIIAPWTGRFYSLWDTEYASKHMPIISSVSEHQPTAWSSFFMDLHAVVIFFTSGLYFTIMEITSAKLFAVLYAITAVYFAGVMIRLMLTITPIACIMASVSLSNFYTSYMKTESNMKILSKNNKNLKKPTESIKDNVKLLAIFLISVPILYFITHCTWVTSTAYSSPSIVLSSYSNDGGQYIIDDYREAYNWLNQNTAPNAKVMAWWDYGYQIAGMGNRTTLVDNNTWNNTHIAQVGAAMASNETFAYYNILRKLDVDYVLVIFGGFLGYSGDDINKFLWMVRIAEGEFPELIKEDNYFSSRGYYSIDQFASKTMLDSVMYKLSYYRFGELSMGSNVPTGYDRVRNVEIGCKDITLNHMKEAFTSTHWMVRIYSVNDLPNFSTSHEKSFDSRKVAFDH</sequence>
<comment type="pathway">
    <text evidence="4">Protein modification; protein glycosylation.</text>
</comment>
<dbReference type="EC" id="2.4.99.18" evidence="6"/>
<comment type="cofactor">
    <cofactor evidence="1">
        <name>Mn(2+)</name>
        <dbReference type="ChEBI" id="CHEBI:29035"/>
    </cofactor>
</comment>
<dbReference type="GO" id="GO:0012505">
    <property type="term" value="C:endomembrane system"/>
    <property type="evidence" value="ECO:0007669"/>
    <property type="project" value="UniProtKB-SubCell"/>
</dbReference>
<dbReference type="Pfam" id="PF02516">
    <property type="entry name" value="STT3"/>
    <property type="match status" value="1"/>
</dbReference>
<feature type="transmembrane region" description="Helical" evidence="16">
    <location>
        <begin position="423"/>
        <end position="442"/>
    </location>
</feature>
<comment type="caution">
    <text evidence="19">The sequence shown here is derived from an EMBL/GenBank/DDBJ whole genome shotgun (WGS) entry which is preliminary data.</text>
</comment>
<evidence type="ECO:0000256" key="16">
    <source>
        <dbReference type="SAM" id="Phobius"/>
    </source>
</evidence>
<evidence type="ECO:0000256" key="13">
    <source>
        <dbReference type="ARBA" id="ARBA00023136"/>
    </source>
</evidence>
<dbReference type="UniPathway" id="UPA00378"/>
<comment type="cofactor">
    <cofactor evidence="2">
        <name>Mg(2+)</name>
        <dbReference type="ChEBI" id="CHEBI:18420"/>
    </cofactor>
</comment>
<dbReference type="OrthoDB" id="10261066at2759"/>
<feature type="domain" description="Oligosaccharyl transferase STT3 N-terminal" evidence="17">
    <location>
        <begin position="27"/>
        <end position="431"/>
    </location>
</feature>
<feature type="transmembrane region" description="Helical" evidence="16">
    <location>
        <begin position="245"/>
        <end position="265"/>
    </location>
</feature>
<dbReference type="GO" id="GO:0043687">
    <property type="term" value="P:post-translational protein modification"/>
    <property type="evidence" value="ECO:0007669"/>
    <property type="project" value="TreeGrafter"/>
</dbReference>
<keyword evidence="14" id="KW-0464">Manganese</keyword>
<evidence type="ECO:0000256" key="3">
    <source>
        <dbReference type="ARBA" id="ARBA00004127"/>
    </source>
</evidence>
<dbReference type="Pfam" id="PF21436">
    <property type="entry name" value="STT3-PglB_core"/>
    <property type="match status" value="1"/>
</dbReference>
<evidence type="ECO:0000256" key="7">
    <source>
        <dbReference type="ARBA" id="ARBA00022676"/>
    </source>
</evidence>
<dbReference type="GO" id="GO:0046872">
    <property type="term" value="F:metal ion binding"/>
    <property type="evidence" value="ECO:0007669"/>
    <property type="project" value="UniProtKB-KW"/>
</dbReference>
<feature type="transmembrane region" description="Helical" evidence="16">
    <location>
        <begin position="277"/>
        <end position="295"/>
    </location>
</feature>
<keyword evidence="13 16" id="KW-0472">Membrane</keyword>
<accession>A0A177BFA1</accession>
<keyword evidence="9 16" id="KW-0812">Transmembrane</keyword>
<keyword evidence="7" id="KW-0328">Glycosyltransferase</keyword>
<evidence type="ECO:0000256" key="9">
    <source>
        <dbReference type="ARBA" id="ARBA00022692"/>
    </source>
</evidence>
<dbReference type="Gene3D" id="3.40.50.12610">
    <property type="match status" value="1"/>
</dbReference>
<organism evidence="19 20">
    <name type="scientific">Intoshia linei</name>
    <dbReference type="NCBI Taxonomy" id="1819745"/>
    <lineage>
        <taxon>Eukaryota</taxon>
        <taxon>Metazoa</taxon>
        <taxon>Spiralia</taxon>
        <taxon>Lophotrochozoa</taxon>
        <taxon>Mesozoa</taxon>
        <taxon>Orthonectida</taxon>
        <taxon>Rhopaluridae</taxon>
        <taxon>Intoshia</taxon>
    </lineage>
</organism>
<feature type="transmembrane region" description="Helical" evidence="16">
    <location>
        <begin position="150"/>
        <end position="167"/>
    </location>
</feature>
<evidence type="ECO:0000256" key="8">
    <source>
        <dbReference type="ARBA" id="ARBA00022679"/>
    </source>
</evidence>
<proteinExistence type="inferred from homology"/>
<protein>
    <recommendedName>
        <fullName evidence="6">dolichyl-diphosphooligosaccharide--protein glycotransferase</fullName>
        <ecNumber evidence="6">2.4.99.18</ecNumber>
    </recommendedName>
</protein>
<evidence type="ECO:0000256" key="12">
    <source>
        <dbReference type="ARBA" id="ARBA00022989"/>
    </source>
</evidence>
<dbReference type="EMBL" id="LWCA01000002">
    <property type="protein sequence ID" value="OAF72164.1"/>
    <property type="molecule type" value="Genomic_DNA"/>
</dbReference>
<dbReference type="Proteomes" id="UP000078046">
    <property type="component" value="Unassembled WGS sequence"/>
</dbReference>
<feature type="transmembrane region" description="Helical" evidence="16">
    <location>
        <begin position="124"/>
        <end position="144"/>
    </location>
</feature>
<evidence type="ECO:0000256" key="15">
    <source>
        <dbReference type="ARBA" id="ARBA00048829"/>
    </source>
</evidence>
<reference evidence="19 20" key="1">
    <citation type="submission" date="2016-04" db="EMBL/GenBank/DDBJ databases">
        <title>The genome of Intoshia linei affirms orthonectids as highly simplified spiralians.</title>
        <authorList>
            <person name="Mikhailov K.V."/>
            <person name="Slusarev G.S."/>
            <person name="Nikitin M.A."/>
            <person name="Logacheva M.D."/>
            <person name="Penin A."/>
            <person name="Aleoshin V."/>
            <person name="Panchin Y.V."/>
        </authorList>
    </citation>
    <scope>NUCLEOTIDE SEQUENCE [LARGE SCALE GENOMIC DNA]</scope>
    <source>
        <strain evidence="19">Intl2013</strain>
        <tissue evidence="19">Whole animal</tissue>
    </source>
</reference>
<evidence type="ECO:0000256" key="10">
    <source>
        <dbReference type="ARBA" id="ARBA00022723"/>
    </source>
</evidence>
<evidence type="ECO:0000259" key="17">
    <source>
        <dbReference type="Pfam" id="PF02516"/>
    </source>
</evidence>
<evidence type="ECO:0000256" key="1">
    <source>
        <dbReference type="ARBA" id="ARBA00001936"/>
    </source>
</evidence>
<dbReference type="PANTHER" id="PTHR13872">
    <property type="entry name" value="DOLICHYL-DIPHOSPHOOLIGOSACCHARIDE--PROTEIN GLYCOSYLTRANSFERASE SUBUNIT"/>
    <property type="match status" value="1"/>
</dbReference>
<name>A0A177BFA1_9BILA</name>
<evidence type="ECO:0000256" key="11">
    <source>
        <dbReference type="ARBA" id="ARBA00022842"/>
    </source>
</evidence>
<feature type="transmembrane region" description="Helical" evidence="16">
    <location>
        <begin position="26"/>
        <end position="48"/>
    </location>
</feature>
<keyword evidence="12 16" id="KW-1133">Transmembrane helix</keyword>
<evidence type="ECO:0000313" key="19">
    <source>
        <dbReference type="EMBL" id="OAF72164.1"/>
    </source>
</evidence>
<evidence type="ECO:0000259" key="18">
    <source>
        <dbReference type="Pfam" id="PF21436"/>
    </source>
</evidence>
<dbReference type="PANTHER" id="PTHR13872:SF1">
    <property type="entry name" value="DOLICHYL-DIPHOSPHOOLIGOSACCHARIDE--PROTEIN GLYCOSYLTRANSFERASE SUBUNIT STT3B"/>
    <property type="match status" value="1"/>
</dbReference>
<dbReference type="GO" id="GO:0004579">
    <property type="term" value="F:dolichyl-diphosphooligosaccharide-protein glycotransferase activity"/>
    <property type="evidence" value="ECO:0007669"/>
    <property type="project" value="UniProtKB-EC"/>
</dbReference>
<dbReference type="AlphaFoldDB" id="A0A177BFA1"/>
<keyword evidence="10" id="KW-0479">Metal-binding</keyword>
<dbReference type="GO" id="GO:0018279">
    <property type="term" value="P:protein N-linked glycosylation via asparagine"/>
    <property type="evidence" value="ECO:0007669"/>
    <property type="project" value="TreeGrafter"/>
</dbReference>
<keyword evidence="11" id="KW-0460">Magnesium</keyword>
<evidence type="ECO:0000256" key="14">
    <source>
        <dbReference type="ARBA" id="ARBA00023211"/>
    </source>
</evidence>
<comment type="subcellular location">
    <subcellularLocation>
        <location evidence="3">Endomembrane system</location>
        <topology evidence="3">Multi-pass membrane protein</topology>
    </subcellularLocation>
</comment>
<dbReference type="InterPro" id="IPR003674">
    <property type="entry name" value="Oligo_trans_STT3"/>
</dbReference>
<feature type="transmembrane region" description="Helical" evidence="16">
    <location>
        <begin position="92"/>
        <end position="112"/>
    </location>
</feature>
<evidence type="ECO:0000256" key="2">
    <source>
        <dbReference type="ARBA" id="ARBA00001946"/>
    </source>
</evidence>
<dbReference type="GO" id="GO:0016020">
    <property type="term" value="C:membrane"/>
    <property type="evidence" value="ECO:0007669"/>
    <property type="project" value="InterPro"/>
</dbReference>
<keyword evidence="8" id="KW-0808">Transferase</keyword>
<feature type="transmembrane region" description="Helical" evidence="16">
    <location>
        <begin position="470"/>
        <end position="487"/>
    </location>
</feature>
<feature type="transmembrane region" description="Helical" evidence="16">
    <location>
        <begin position="373"/>
        <end position="393"/>
    </location>
</feature>
<keyword evidence="20" id="KW-1185">Reference proteome</keyword>
<evidence type="ECO:0000256" key="5">
    <source>
        <dbReference type="ARBA" id="ARBA00010810"/>
    </source>
</evidence>
<comment type="similarity">
    <text evidence="5">Belongs to the STT3 family.</text>
</comment>
<evidence type="ECO:0000256" key="6">
    <source>
        <dbReference type="ARBA" id="ARBA00012605"/>
    </source>
</evidence>